<dbReference type="STRING" id="56193.YP76_04855"/>
<proteinExistence type="predicted"/>
<evidence type="ECO:0000313" key="2">
    <source>
        <dbReference type="Proteomes" id="UP000033874"/>
    </source>
</evidence>
<sequence length="86" mass="9825">MDAGDIFQFFRLHDVRVRQALAPKVLSQLRSAVRDETGTEFRVAPVLRRLLTEILEPRPTNGFFIDSGLPYGMFRDAVQEHAVILL</sequence>
<gene>
    <name evidence="1" type="ORF">YP76_04855</name>
</gene>
<protein>
    <submittedName>
        <fullName evidence="1">Uncharacterized protein</fullName>
    </submittedName>
</protein>
<comment type="caution">
    <text evidence="1">The sequence shown here is derived from an EMBL/GenBank/DDBJ whole genome shotgun (WGS) entry which is preliminary data.</text>
</comment>
<dbReference type="EMBL" id="LBIC01000001">
    <property type="protein sequence ID" value="KKW93966.1"/>
    <property type="molecule type" value="Genomic_DNA"/>
</dbReference>
<dbReference type="AlphaFoldDB" id="A0A0M3AYH1"/>
<reference evidence="1 2" key="1">
    <citation type="submission" date="2015-04" db="EMBL/GenBank/DDBJ databases">
        <title>Genome sequence of aromatic hydrocarbons-degrading Sphingobium chungbukense DJ77.</title>
        <authorList>
            <person name="Kim Y.-C."/>
            <person name="Chae J.-C."/>
        </authorList>
    </citation>
    <scope>NUCLEOTIDE SEQUENCE [LARGE SCALE GENOMIC DNA]</scope>
    <source>
        <strain evidence="1 2">DJ77</strain>
    </source>
</reference>
<accession>A0A0M3AYH1</accession>
<dbReference type="Proteomes" id="UP000033874">
    <property type="component" value="Unassembled WGS sequence"/>
</dbReference>
<name>A0A0M3AYH1_9SPHN</name>
<keyword evidence="2" id="KW-1185">Reference proteome</keyword>
<evidence type="ECO:0000313" key="1">
    <source>
        <dbReference type="EMBL" id="KKW93966.1"/>
    </source>
</evidence>
<organism evidence="1 2">
    <name type="scientific">Sphingobium chungbukense</name>
    <dbReference type="NCBI Taxonomy" id="56193"/>
    <lineage>
        <taxon>Bacteria</taxon>
        <taxon>Pseudomonadati</taxon>
        <taxon>Pseudomonadota</taxon>
        <taxon>Alphaproteobacteria</taxon>
        <taxon>Sphingomonadales</taxon>
        <taxon>Sphingomonadaceae</taxon>
        <taxon>Sphingobium</taxon>
    </lineage>
</organism>